<feature type="coiled-coil region" evidence="1">
    <location>
        <begin position="329"/>
        <end position="370"/>
    </location>
</feature>
<accession>A0AAN9TB14</accession>
<keyword evidence="1" id="KW-0175">Coiled coil</keyword>
<dbReference type="GO" id="GO:0036158">
    <property type="term" value="P:outer dynein arm assembly"/>
    <property type="evidence" value="ECO:0007669"/>
    <property type="project" value="InterPro"/>
</dbReference>
<name>A0AAN9TB14_9HEMI</name>
<comment type="caution">
    <text evidence="3">The sequence shown here is derived from an EMBL/GenBank/DDBJ whole genome shotgun (WGS) entry which is preliminary data.</text>
</comment>
<dbReference type="GO" id="GO:0097542">
    <property type="term" value="C:ciliary tip"/>
    <property type="evidence" value="ECO:0007669"/>
    <property type="project" value="TreeGrafter"/>
</dbReference>
<evidence type="ECO:0000313" key="4">
    <source>
        <dbReference type="Proteomes" id="UP001367676"/>
    </source>
</evidence>
<feature type="coiled-coil region" evidence="1">
    <location>
        <begin position="157"/>
        <end position="230"/>
    </location>
</feature>
<dbReference type="EMBL" id="JBBCAQ010000034">
    <property type="protein sequence ID" value="KAK7580718.1"/>
    <property type="molecule type" value="Genomic_DNA"/>
</dbReference>
<organism evidence="3 4">
    <name type="scientific">Parthenolecanium corni</name>
    <dbReference type="NCBI Taxonomy" id="536013"/>
    <lineage>
        <taxon>Eukaryota</taxon>
        <taxon>Metazoa</taxon>
        <taxon>Ecdysozoa</taxon>
        <taxon>Arthropoda</taxon>
        <taxon>Hexapoda</taxon>
        <taxon>Insecta</taxon>
        <taxon>Pterygota</taxon>
        <taxon>Neoptera</taxon>
        <taxon>Paraneoptera</taxon>
        <taxon>Hemiptera</taxon>
        <taxon>Sternorrhyncha</taxon>
        <taxon>Coccoidea</taxon>
        <taxon>Coccidae</taxon>
        <taxon>Parthenolecanium</taxon>
    </lineage>
</organism>
<dbReference type="Proteomes" id="UP001367676">
    <property type="component" value="Unassembled WGS sequence"/>
</dbReference>
<sequence>MSKKETEDVTLESVNKQLTEMKKKIQLLEGQRKAHYEMWDNEKRQNAEKIKLLKENIKRLYAELGKCNTIQKNVKLCDKILLTKGTDEALESLDSKVIEARKKLDLLQHEINQTIPSLENQIHKVEINIMEVEHLRKKYRTIKSQLVDESVGFESTLRKLEEKIYQQETEISHLQDAFEEATNLRNKTYETLAEQEKKLAEVRKTREMEIEDLRLKVENYKTELERLERHMYPSKPMKQDSLSRVGEHDDTEVNQQSQYLEKVFETLKEATGVIDTDDVLRRFLSQRDTKTVLEKMKTLSEKEKEALIKRKEEIITELETHKFADVKDQERSEEEIQAIQAEIQKENEKYEQVKEEHDKLQRQIENILEKIHEFCLRMKDFDAASVPEKCPPVDKYEWLLKLFRTKMESALRFDKNISDQGKTKNLDLWSHLPYSGDSKTSGDDDDEEDEIPTRHGLKREAQLIYETRNRRKGYRAMAKHF</sequence>
<dbReference type="AlphaFoldDB" id="A0AAN9TB14"/>
<dbReference type="GO" id="GO:0003341">
    <property type="term" value="P:cilium movement"/>
    <property type="evidence" value="ECO:0007669"/>
    <property type="project" value="InterPro"/>
</dbReference>
<proteinExistence type="predicted"/>
<dbReference type="PANTHER" id="PTHR46518">
    <property type="entry name" value="COILED-COIL DOMAIN-CONTAINING PROTEIN 151"/>
    <property type="match status" value="1"/>
</dbReference>
<evidence type="ECO:0000313" key="3">
    <source>
        <dbReference type="EMBL" id="KAK7580718.1"/>
    </source>
</evidence>
<dbReference type="GO" id="GO:0035253">
    <property type="term" value="C:ciliary rootlet"/>
    <property type="evidence" value="ECO:0007669"/>
    <property type="project" value="TreeGrafter"/>
</dbReference>
<evidence type="ECO:0000256" key="2">
    <source>
        <dbReference type="SAM" id="MobiDB-lite"/>
    </source>
</evidence>
<evidence type="ECO:0000256" key="1">
    <source>
        <dbReference type="SAM" id="Coils"/>
    </source>
</evidence>
<feature type="region of interest" description="Disordered" evidence="2">
    <location>
        <begin position="435"/>
        <end position="455"/>
    </location>
</feature>
<feature type="coiled-coil region" evidence="1">
    <location>
        <begin position="11"/>
        <end position="63"/>
    </location>
</feature>
<gene>
    <name evidence="3" type="ORF">V9T40_001347</name>
</gene>
<reference evidence="3 4" key="1">
    <citation type="submission" date="2024-03" db="EMBL/GenBank/DDBJ databases">
        <title>Adaptation during the transition from Ophiocordyceps entomopathogen to insect associate is accompanied by gene loss and intensified selection.</title>
        <authorList>
            <person name="Ward C.M."/>
            <person name="Onetto C.A."/>
            <person name="Borneman A.R."/>
        </authorList>
    </citation>
    <scope>NUCLEOTIDE SEQUENCE [LARGE SCALE GENOMIC DNA]</scope>
    <source>
        <strain evidence="3">AWRI1</strain>
        <tissue evidence="3">Single Adult Female</tissue>
    </source>
</reference>
<protein>
    <submittedName>
        <fullName evidence="3">Uncharacterized protein</fullName>
    </submittedName>
</protein>
<dbReference type="InterPro" id="IPR033192">
    <property type="entry name" value="ODAD3"/>
</dbReference>
<dbReference type="PANTHER" id="PTHR46518:SF1">
    <property type="entry name" value="OUTER DYNEIN ARM-DOCKING COMPLEX SUBUNIT 3"/>
    <property type="match status" value="1"/>
</dbReference>
<dbReference type="GO" id="GO:0036064">
    <property type="term" value="C:ciliary basal body"/>
    <property type="evidence" value="ECO:0007669"/>
    <property type="project" value="TreeGrafter"/>
</dbReference>
<keyword evidence="4" id="KW-1185">Reference proteome</keyword>